<protein>
    <submittedName>
        <fullName evidence="2">Glycosyl hydrolases family 38 N-terminal domain-containing protein</fullName>
    </submittedName>
</protein>
<dbReference type="GO" id="GO:0016787">
    <property type="term" value="F:hydrolase activity"/>
    <property type="evidence" value="ECO:0007669"/>
    <property type="project" value="UniProtKB-KW"/>
</dbReference>
<dbReference type="InterPro" id="IPR027291">
    <property type="entry name" value="Glyco_hydro_38_N_sf"/>
</dbReference>
<accession>A0ABY1KC65</accession>
<dbReference type="RefSeq" id="WP_068590472.1">
    <property type="nucleotide sequence ID" value="NZ_FTNK01000020.1"/>
</dbReference>
<evidence type="ECO:0000259" key="1">
    <source>
        <dbReference type="Pfam" id="PF01074"/>
    </source>
</evidence>
<organism evidence="2 3">
    <name type="scientific">Paenibacillus macquariensis</name>
    <dbReference type="NCBI Taxonomy" id="948756"/>
    <lineage>
        <taxon>Bacteria</taxon>
        <taxon>Bacillati</taxon>
        <taxon>Bacillota</taxon>
        <taxon>Bacilli</taxon>
        <taxon>Bacillales</taxon>
        <taxon>Paenibacillaceae</taxon>
        <taxon>Paenibacillus</taxon>
    </lineage>
</organism>
<keyword evidence="3" id="KW-1185">Reference proteome</keyword>
<dbReference type="CDD" id="cd10791">
    <property type="entry name" value="GH38N_AMII_like_1"/>
    <property type="match status" value="1"/>
</dbReference>
<dbReference type="Proteomes" id="UP000186666">
    <property type="component" value="Unassembled WGS sequence"/>
</dbReference>
<reference evidence="2 3" key="1">
    <citation type="submission" date="2017-01" db="EMBL/GenBank/DDBJ databases">
        <authorList>
            <person name="Varghese N."/>
            <person name="Submissions S."/>
        </authorList>
    </citation>
    <scope>NUCLEOTIDE SEQUENCE [LARGE SCALE GENOMIC DNA]</scope>
    <source>
        <strain evidence="2 3">ATCC 23464</strain>
    </source>
</reference>
<comment type="caution">
    <text evidence="2">The sequence shown here is derived from an EMBL/GenBank/DDBJ whole genome shotgun (WGS) entry which is preliminary data.</text>
</comment>
<evidence type="ECO:0000313" key="2">
    <source>
        <dbReference type="EMBL" id="SIR58351.1"/>
    </source>
</evidence>
<feature type="domain" description="Glycoside hydrolase family 38 N-terminal" evidence="1">
    <location>
        <begin position="9"/>
        <end position="312"/>
    </location>
</feature>
<evidence type="ECO:0000313" key="3">
    <source>
        <dbReference type="Proteomes" id="UP000186666"/>
    </source>
</evidence>
<dbReference type="SUPFAM" id="SSF88713">
    <property type="entry name" value="Glycoside hydrolase/deacetylase"/>
    <property type="match status" value="1"/>
</dbReference>
<proteinExistence type="predicted"/>
<dbReference type="EMBL" id="FTNK01000020">
    <property type="protein sequence ID" value="SIR58351.1"/>
    <property type="molecule type" value="Genomic_DNA"/>
</dbReference>
<sequence length="822" mass="93689">MKSLTRNWKIYAIHHSHSDIGYTERQEKIEQYHVDFIRQAVRISNEVEAGRHTEWKGFKWNCETFWAVERFLEQADENEKEQFVLALKRRDLELSGTYLNLSELVDYDILRRKLSAAGLFGRSVGVPVTSAMTADINGYSWGYAQALLDAGIDSLLSNVHTHHGMFPIGRKQTPFYWETSKGERLLVWNGEHYMIGNDLGLNPGMVLSYTIQDEFKEVVGSRDATLQNHWEIAETRIERYLQQLESEDYPYDFVLVNVMGLLRDNASPNGAVAAFINEWNCKHGETVSIEMTTLSRFFSHVRTQTAEIPVYRGDWPDWWTDGVSSTPMHTQIFRDAQRTCGLIRRLDNGAGLVSEQQLLEAEHQLMMYSEHTWGYHSSISEPWHPMVQTLGVRKEAYAANASRLVYTALDQLQYKLGETTLAPGMALRYQVINSFDYQVEDIARIYLENYEIPFFPNGIEVVNEATGEVVIHQREEVSRGNQISIGVRLLPKEKRVFTIRAAATKVGGNTTSSTQLQGKIRIFDLEDLYPGPKTVAQAIRITETGIDSPHVSIRWEMGKGIVSWRETAGGQSLLRTDAAHSAFSPVYEVTIAAPDQQVEERGKMGRNRKGAHVQRSIGRLVQARPIANGPLYGTVELKYETDGMRYYSLLLTVYQELPRVDIAVRMLKDSVWDPENVYISLPFHTNKQNQQLWLDKMGALVRPGIDQLPGTCLDYFALQEGIALLADGEGIVIGVPDTPLLQTGPLTYEGRLLNGQQGEDWDHPLYSWPMTNYWETNFKATLGGFYEFRYYVTWGHNWTSPEQAMRHSHSMNTGLTAFRLKG</sequence>
<gene>
    <name evidence="2" type="ORF">SAMN05421578_12045</name>
</gene>
<dbReference type="InterPro" id="IPR000602">
    <property type="entry name" value="Glyco_hydro_38_N"/>
</dbReference>
<name>A0ABY1KC65_9BACL</name>
<dbReference type="InterPro" id="IPR011330">
    <property type="entry name" value="Glyco_hydro/deAcase_b/a-brl"/>
</dbReference>
<keyword evidence="2" id="KW-0378">Hydrolase</keyword>
<dbReference type="Pfam" id="PF01074">
    <property type="entry name" value="Glyco_hydro_38N"/>
    <property type="match status" value="1"/>
</dbReference>
<dbReference type="Gene3D" id="3.20.110.10">
    <property type="entry name" value="Glycoside hydrolase 38, N terminal domain"/>
    <property type="match status" value="1"/>
</dbReference>